<evidence type="ECO:0000259" key="2">
    <source>
        <dbReference type="Pfam" id="PF08787"/>
    </source>
</evidence>
<feature type="signal peptide" evidence="1">
    <location>
        <begin position="1"/>
        <end position="26"/>
    </location>
</feature>
<evidence type="ECO:0000256" key="1">
    <source>
        <dbReference type="SAM" id="SignalP"/>
    </source>
</evidence>
<comment type="caution">
    <text evidence="3">The sequence shown here is derived from an EMBL/GenBank/DDBJ whole genome shotgun (WGS) entry which is preliminary data.</text>
</comment>
<feature type="domain" description="Alginate lyase 2" evidence="2">
    <location>
        <begin position="37"/>
        <end position="273"/>
    </location>
</feature>
<reference evidence="3 4" key="1">
    <citation type="journal article" date="2019" name="Nat. Microbiol.">
        <title>Mediterranean grassland soil C-N compound turnover is dependent on rainfall and depth, and is mediated by genomically divergent microorganisms.</title>
        <authorList>
            <person name="Diamond S."/>
            <person name="Andeer P.F."/>
            <person name="Li Z."/>
            <person name="Crits-Christoph A."/>
            <person name="Burstein D."/>
            <person name="Anantharaman K."/>
            <person name="Lane K.R."/>
            <person name="Thomas B.C."/>
            <person name="Pan C."/>
            <person name="Northen T.R."/>
            <person name="Banfield J.F."/>
        </authorList>
    </citation>
    <scope>NUCLEOTIDE SEQUENCE [LARGE SCALE GENOMIC DNA]</scope>
    <source>
        <strain evidence="3">WS_11</strain>
    </source>
</reference>
<accession>A0A538UA08</accession>
<organism evidence="3 4">
    <name type="scientific">Eiseniibacteriota bacterium</name>
    <dbReference type="NCBI Taxonomy" id="2212470"/>
    <lineage>
        <taxon>Bacteria</taxon>
        <taxon>Candidatus Eiseniibacteriota</taxon>
    </lineage>
</organism>
<proteinExistence type="predicted"/>
<keyword evidence="3" id="KW-0456">Lyase</keyword>
<gene>
    <name evidence="3" type="ORF">E6K81_06620</name>
</gene>
<dbReference type="Gene3D" id="2.60.120.200">
    <property type="match status" value="1"/>
</dbReference>
<dbReference type="InterPro" id="IPR014895">
    <property type="entry name" value="Alginate_lyase_2"/>
</dbReference>
<evidence type="ECO:0000313" key="3">
    <source>
        <dbReference type="EMBL" id="TMQ72735.1"/>
    </source>
</evidence>
<feature type="chain" id="PRO_5022088279" evidence="1">
    <location>
        <begin position="27"/>
        <end position="274"/>
    </location>
</feature>
<dbReference type="InterPro" id="IPR013320">
    <property type="entry name" value="ConA-like_dom_sf"/>
</dbReference>
<name>A0A538UA08_UNCEI</name>
<dbReference type="EMBL" id="VBPB01000095">
    <property type="protein sequence ID" value="TMQ72735.1"/>
    <property type="molecule type" value="Genomic_DNA"/>
</dbReference>
<dbReference type="SUPFAM" id="SSF49899">
    <property type="entry name" value="Concanavalin A-like lectins/glucanases"/>
    <property type="match status" value="1"/>
</dbReference>
<protein>
    <submittedName>
        <fullName evidence="3">Polysaccharide lyase family 7 protein</fullName>
    </submittedName>
</protein>
<dbReference type="GO" id="GO:0016829">
    <property type="term" value="F:lyase activity"/>
    <property type="evidence" value="ECO:0007669"/>
    <property type="project" value="UniProtKB-KW"/>
</dbReference>
<dbReference type="Pfam" id="PF08787">
    <property type="entry name" value="Alginate_lyase2"/>
    <property type="match status" value="1"/>
</dbReference>
<dbReference type="Proteomes" id="UP000319771">
    <property type="component" value="Unassembled WGS sequence"/>
</dbReference>
<keyword evidence="1" id="KW-0732">Signal</keyword>
<dbReference type="AlphaFoldDB" id="A0A538UA08"/>
<evidence type="ECO:0000313" key="4">
    <source>
        <dbReference type="Proteomes" id="UP000319771"/>
    </source>
</evidence>
<sequence length="274" mass="30393">MLTCIKGRIALTTSALGLFTATAAYALDPSLAPSGNFDLTHWYLTLPSAQIVDPITLSNGYLLQNVFYTDPNWGGMTLRCPNLAGTTTNTHYSRTELREVLNPLDSSYIDDSNNWTTAIGGHLKARLKVDRVSTTGDSSRVGRVIIGQIHGPSTEVIRLYYDKKPWEAKGRIYAGMDSTSDITTWSTDIVSNKNGDGIALGELFTYVIQLKDNRLQVDILRNQGRLVNTYIRYVDPAYRGLNLYFKAGVYNQNNTGTSSDYAQATFYSLTHTHP</sequence>